<evidence type="ECO:0000256" key="5">
    <source>
        <dbReference type="ARBA" id="ARBA00022989"/>
    </source>
</evidence>
<keyword evidence="7" id="KW-0012">Acyltransferase</keyword>
<feature type="domain" description="Wax synthase" evidence="9">
    <location>
        <begin position="179"/>
        <end position="256"/>
    </location>
</feature>
<gene>
    <name evidence="10" type="ORF">PVAP13_6NG233303</name>
</gene>
<organism evidence="10 11">
    <name type="scientific">Panicum virgatum</name>
    <name type="common">Blackwell switchgrass</name>
    <dbReference type="NCBI Taxonomy" id="38727"/>
    <lineage>
        <taxon>Eukaryota</taxon>
        <taxon>Viridiplantae</taxon>
        <taxon>Streptophyta</taxon>
        <taxon>Embryophyta</taxon>
        <taxon>Tracheophyta</taxon>
        <taxon>Spermatophyta</taxon>
        <taxon>Magnoliopsida</taxon>
        <taxon>Liliopsida</taxon>
        <taxon>Poales</taxon>
        <taxon>Poaceae</taxon>
        <taxon>PACMAD clade</taxon>
        <taxon>Panicoideae</taxon>
        <taxon>Panicodae</taxon>
        <taxon>Paniceae</taxon>
        <taxon>Panicinae</taxon>
        <taxon>Panicum</taxon>
        <taxon>Panicum sect. Hiantes</taxon>
    </lineage>
</organism>
<feature type="transmembrane region" description="Helical" evidence="8">
    <location>
        <begin position="63"/>
        <end position="81"/>
    </location>
</feature>
<evidence type="ECO:0000313" key="10">
    <source>
        <dbReference type="EMBL" id="KAG2577643.1"/>
    </source>
</evidence>
<keyword evidence="3" id="KW-0808">Transferase</keyword>
<comment type="similarity">
    <text evidence="2">Belongs to the wax synthase family.</text>
</comment>
<feature type="transmembrane region" description="Helical" evidence="8">
    <location>
        <begin position="288"/>
        <end position="307"/>
    </location>
</feature>
<evidence type="ECO:0000256" key="7">
    <source>
        <dbReference type="ARBA" id="ARBA00023315"/>
    </source>
</evidence>
<name>A0A8T0QXM2_PANVG</name>
<dbReference type="Pfam" id="PF13813">
    <property type="entry name" value="MBOAT_2"/>
    <property type="match status" value="1"/>
</dbReference>
<evidence type="ECO:0000256" key="1">
    <source>
        <dbReference type="ARBA" id="ARBA00004141"/>
    </source>
</evidence>
<dbReference type="PANTHER" id="PTHR31595">
    <property type="entry name" value="LONG-CHAIN-ALCOHOL O-FATTY-ACYLTRANSFERASE 3-RELATED"/>
    <property type="match status" value="1"/>
</dbReference>
<sequence length="358" mass="39971">MELLLRDSLPRVSLAVSAAALYARAVSSLVRPGLRRLAMLLPVVVFFIAAPLGFSSAVVRCVAGLYLAWLGTFKVALLALGRGPLDPGLPVLRFLFAAALPIELIHPDEERPEAAESASLASYTFKVATTAAIVHLHQYSKKMHPSMRLLLYGFNIWCTMELLFASIAAACRALGMEVKPAFDRPNLATSLRDFWGRRWNLAVSAILRASVYDPLRARAGKEAGILATFLVSGLMHEALVCYLTLRRSTGEMTAFFLLHGMCRVAEERCVRRWTARGWPPPPRPVATFLVWMFLTAQSFWLILPTVYRGMEEGRRCYHCWRNAYRYQHVSAGHKGAGTNVYLQYTTVTLVPAILYSRH</sequence>
<feature type="transmembrane region" description="Helical" evidence="8">
    <location>
        <begin position="37"/>
        <end position="57"/>
    </location>
</feature>
<feature type="transmembrane region" description="Helical" evidence="8">
    <location>
        <begin position="149"/>
        <end position="175"/>
    </location>
</feature>
<dbReference type="AlphaFoldDB" id="A0A8T0QXM2"/>
<dbReference type="EMBL" id="CM029048">
    <property type="protein sequence ID" value="KAG2577643.1"/>
    <property type="molecule type" value="Genomic_DNA"/>
</dbReference>
<dbReference type="GO" id="GO:0008374">
    <property type="term" value="F:O-acyltransferase activity"/>
    <property type="evidence" value="ECO:0007669"/>
    <property type="project" value="InterPro"/>
</dbReference>
<comment type="subcellular location">
    <subcellularLocation>
        <location evidence="1">Membrane</location>
        <topology evidence="1">Multi-pass membrane protein</topology>
    </subcellularLocation>
</comment>
<keyword evidence="11" id="KW-1185">Reference proteome</keyword>
<keyword evidence="5 8" id="KW-1133">Transmembrane helix</keyword>
<dbReference type="InterPro" id="IPR032805">
    <property type="entry name" value="Wax_synthase_dom"/>
</dbReference>
<evidence type="ECO:0000256" key="3">
    <source>
        <dbReference type="ARBA" id="ARBA00022679"/>
    </source>
</evidence>
<evidence type="ECO:0000313" key="11">
    <source>
        <dbReference type="Proteomes" id="UP000823388"/>
    </source>
</evidence>
<feature type="transmembrane region" description="Helical" evidence="8">
    <location>
        <begin position="223"/>
        <end position="245"/>
    </location>
</feature>
<dbReference type="GO" id="GO:0016020">
    <property type="term" value="C:membrane"/>
    <property type="evidence" value="ECO:0007669"/>
    <property type="project" value="UniProtKB-SubCell"/>
</dbReference>
<protein>
    <recommendedName>
        <fullName evidence="9">Wax synthase domain-containing protein</fullName>
    </recommendedName>
</protein>
<accession>A0A8T0QXM2</accession>
<evidence type="ECO:0000256" key="4">
    <source>
        <dbReference type="ARBA" id="ARBA00022692"/>
    </source>
</evidence>
<keyword evidence="6 8" id="KW-0472">Membrane</keyword>
<dbReference type="OrthoDB" id="1077582at2759"/>
<evidence type="ECO:0000259" key="9">
    <source>
        <dbReference type="Pfam" id="PF13813"/>
    </source>
</evidence>
<evidence type="ECO:0000256" key="2">
    <source>
        <dbReference type="ARBA" id="ARBA00007282"/>
    </source>
</evidence>
<dbReference type="Proteomes" id="UP000823388">
    <property type="component" value="Chromosome 6N"/>
</dbReference>
<keyword evidence="4 8" id="KW-0812">Transmembrane</keyword>
<reference evidence="10" key="1">
    <citation type="submission" date="2020-05" db="EMBL/GenBank/DDBJ databases">
        <title>WGS assembly of Panicum virgatum.</title>
        <authorList>
            <person name="Lovell J.T."/>
            <person name="Jenkins J."/>
            <person name="Shu S."/>
            <person name="Juenger T.E."/>
            <person name="Schmutz J."/>
        </authorList>
    </citation>
    <scope>NUCLEOTIDE SEQUENCE</scope>
    <source>
        <strain evidence="10">AP13</strain>
    </source>
</reference>
<dbReference type="GO" id="GO:0006629">
    <property type="term" value="P:lipid metabolic process"/>
    <property type="evidence" value="ECO:0007669"/>
    <property type="project" value="InterPro"/>
</dbReference>
<proteinExistence type="inferred from homology"/>
<comment type="caution">
    <text evidence="10">The sequence shown here is derived from an EMBL/GenBank/DDBJ whole genome shotgun (WGS) entry which is preliminary data.</text>
</comment>
<evidence type="ECO:0000256" key="8">
    <source>
        <dbReference type="SAM" id="Phobius"/>
    </source>
</evidence>
<evidence type="ECO:0000256" key="6">
    <source>
        <dbReference type="ARBA" id="ARBA00023136"/>
    </source>
</evidence>
<dbReference type="InterPro" id="IPR044851">
    <property type="entry name" value="Wax_synthase"/>
</dbReference>
<dbReference type="PANTHER" id="PTHR31595:SF35">
    <property type="entry name" value="OSJNBA0009K15.16 PROTEIN"/>
    <property type="match status" value="1"/>
</dbReference>